<dbReference type="AlphaFoldDB" id="A0A5C5BDC7"/>
<dbReference type="Proteomes" id="UP000313849">
    <property type="component" value="Unassembled WGS sequence"/>
</dbReference>
<protein>
    <submittedName>
        <fullName evidence="2">SPOR domain-containing protein</fullName>
    </submittedName>
</protein>
<feature type="region of interest" description="Disordered" evidence="1">
    <location>
        <begin position="42"/>
        <end position="62"/>
    </location>
</feature>
<evidence type="ECO:0000313" key="3">
    <source>
        <dbReference type="Proteomes" id="UP000313849"/>
    </source>
</evidence>
<name>A0A5C5BDC7_9MICO</name>
<dbReference type="OrthoDB" id="3268477at2"/>
<keyword evidence="3" id="KW-1185">Reference proteome</keyword>
<accession>A0A5C5BDC7</accession>
<sequence>MTENGYYYNLTSGEVEKGLVSPWTQRMGPYRTAAEASAALETARKRSQSWDAEDRRWAGSDE</sequence>
<feature type="compositionally biased region" description="Basic and acidic residues" evidence="1">
    <location>
        <begin position="52"/>
        <end position="62"/>
    </location>
</feature>
<reference evidence="2 3" key="1">
    <citation type="submission" date="2019-06" db="EMBL/GenBank/DDBJ databases">
        <title>Draft genome sequence of Miniimonas arenae KCTC 19750T isolated from sea sand.</title>
        <authorList>
            <person name="Park S.-J."/>
        </authorList>
    </citation>
    <scope>NUCLEOTIDE SEQUENCE [LARGE SCALE GENOMIC DNA]</scope>
    <source>
        <strain evidence="2 3">KCTC 19750</strain>
    </source>
</reference>
<proteinExistence type="predicted"/>
<dbReference type="EMBL" id="VENP01000008">
    <property type="protein sequence ID" value="TNU76381.1"/>
    <property type="molecule type" value="Genomic_DNA"/>
</dbReference>
<organism evidence="2 3">
    <name type="scientific">Miniimonas arenae</name>
    <dbReference type="NCBI Taxonomy" id="676201"/>
    <lineage>
        <taxon>Bacteria</taxon>
        <taxon>Bacillati</taxon>
        <taxon>Actinomycetota</taxon>
        <taxon>Actinomycetes</taxon>
        <taxon>Micrococcales</taxon>
        <taxon>Beutenbergiaceae</taxon>
        <taxon>Miniimonas</taxon>
    </lineage>
</organism>
<evidence type="ECO:0000256" key="1">
    <source>
        <dbReference type="SAM" id="MobiDB-lite"/>
    </source>
</evidence>
<comment type="caution">
    <text evidence="2">The sequence shown here is derived from an EMBL/GenBank/DDBJ whole genome shotgun (WGS) entry which is preliminary data.</text>
</comment>
<gene>
    <name evidence="2" type="ORF">FH969_03740</name>
</gene>
<evidence type="ECO:0000313" key="2">
    <source>
        <dbReference type="EMBL" id="TNU76381.1"/>
    </source>
</evidence>